<dbReference type="PANTHER" id="PTHR42877:SF6">
    <property type="entry name" value="MONOOXYGENASE, PUTATIVE (AFU_ORTHOLOGUE AFUA_3G15050)-RELATED"/>
    <property type="match status" value="1"/>
</dbReference>
<dbReference type="InterPro" id="IPR051209">
    <property type="entry name" value="FAD-bind_Monooxygenase_sf"/>
</dbReference>
<dbReference type="EMBL" id="MIKF01000270">
    <property type="protein sequence ID" value="RTE73286.1"/>
    <property type="molecule type" value="Genomic_DNA"/>
</dbReference>
<keyword evidence="3" id="KW-1185">Reference proteome</keyword>
<evidence type="ECO:0000256" key="1">
    <source>
        <dbReference type="ARBA" id="ARBA00010139"/>
    </source>
</evidence>
<accession>A0A430LC20</accession>
<protein>
    <recommendedName>
        <fullName evidence="4">L-ornithine N(5)-oxygenase</fullName>
    </recommendedName>
</protein>
<comment type="similarity">
    <text evidence="1">Belongs to the FAD-binding monooxygenase family.</text>
</comment>
<dbReference type="Gene3D" id="3.50.50.60">
    <property type="entry name" value="FAD/NAD(P)-binding domain"/>
    <property type="match status" value="3"/>
</dbReference>
<dbReference type="InterPro" id="IPR036188">
    <property type="entry name" value="FAD/NAD-bd_sf"/>
</dbReference>
<evidence type="ECO:0000313" key="2">
    <source>
        <dbReference type="EMBL" id="RTE73286.1"/>
    </source>
</evidence>
<dbReference type="Proteomes" id="UP000287124">
    <property type="component" value="Unassembled WGS sequence"/>
</dbReference>
<dbReference type="PANTHER" id="PTHR42877">
    <property type="entry name" value="L-ORNITHINE N(5)-MONOOXYGENASE-RELATED"/>
    <property type="match status" value="1"/>
</dbReference>
<dbReference type="SUPFAM" id="SSF51905">
    <property type="entry name" value="FAD/NAD(P)-binding domain"/>
    <property type="match status" value="2"/>
</dbReference>
<organism evidence="2 3">
    <name type="scientific">Fusarium euwallaceae</name>
    <dbReference type="NCBI Taxonomy" id="1147111"/>
    <lineage>
        <taxon>Eukaryota</taxon>
        <taxon>Fungi</taxon>
        <taxon>Dikarya</taxon>
        <taxon>Ascomycota</taxon>
        <taxon>Pezizomycotina</taxon>
        <taxon>Sordariomycetes</taxon>
        <taxon>Hypocreomycetidae</taxon>
        <taxon>Hypocreales</taxon>
        <taxon>Nectriaceae</taxon>
        <taxon>Fusarium</taxon>
        <taxon>Fusarium solani species complex</taxon>
    </lineage>
</organism>
<sequence length="609" mass="68076">MQIFSSVASMGLIVDDFLILNNSVETEGKRAESRYYPKDEPWNPHRPVKIIIVGAGIGGVAQAVLLSHKVPNATIVVYDRLEKIGGTWAANVYPGVRCDVPSHAYQLTLEPNTQWSEYYPKGSEIQQYYEGVVRKHGLEENFKLQHEVVRATWLPSASQWAVEVRNLRTGNISVDTAEFLINCQGRISKPKFPDIPHLDAYKGPVIHTARWPADFDLTDKTVAVIGAGASAAQLIPNIAPKVRKIVNFVRSKTWVSPTFIQGIHEATGDAPGGPTYSPEQRITFQEDPATYIEHRREFEMRFQTRTIKGADKLGSKENATLRERIIETMRDRLDGDEEWLQRLLPDYAPGCKRLTPAPGYLETLRSPKVDYITERITQLTPTGVQTADEAHHEVDAVILATGFEPSFTTLFPVIGKGGVDLREKWSPAGEIGYPETYLGIMAPGFPNYFFVLQAQGNARGGSVPLHIETSAVFIAKVVRKIQSQSYAALDAKEEAAQEFNDVVGGFFENSVTGDSCSSWFKNEAGPSRLLIAWPGSYHHRAGVLRDPRWEDFTFEARPGATRNRFEYFGDGTVEKESRPDRDPVRLTSYLTEVGKIDLATFQESWTLDL</sequence>
<comment type="caution">
    <text evidence="2">The sequence shown here is derived from an EMBL/GenBank/DDBJ whole genome shotgun (WGS) entry which is preliminary data.</text>
</comment>
<dbReference type="AlphaFoldDB" id="A0A430LC20"/>
<reference evidence="2 3" key="1">
    <citation type="submission" date="2017-06" db="EMBL/GenBank/DDBJ databases">
        <title>Comparative genomic analysis of Ambrosia Fusariam Clade fungi.</title>
        <authorList>
            <person name="Stajich J.E."/>
            <person name="Carrillo J."/>
            <person name="Kijimoto T."/>
            <person name="Eskalen A."/>
            <person name="O'Donnell K."/>
            <person name="Kasson M."/>
        </authorList>
    </citation>
    <scope>NUCLEOTIDE SEQUENCE [LARGE SCALE GENOMIC DNA]</scope>
    <source>
        <strain evidence="2 3">UCR1854</strain>
    </source>
</reference>
<evidence type="ECO:0008006" key="4">
    <source>
        <dbReference type="Google" id="ProtNLM"/>
    </source>
</evidence>
<gene>
    <name evidence="2" type="ORF">BHE90_012294</name>
</gene>
<dbReference type="Pfam" id="PF13450">
    <property type="entry name" value="NAD_binding_8"/>
    <property type="match status" value="1"/>
</dbReference>
<proteinExistence type="inferred from homology"/>
<name>A0A430LC20_9HYPO</name>
<evidence type="ECO:0000313" key="3">
    <source>
        <dbReference type="Proteomes" id="UP000287124"/>
    </source>
</evidence>